<dbReference type="SUPFAM" id="SSF47459">
    <property type="entry name" value="HLH, helix-loop-helix DNA-binding domain"/>
    <property type="match status" value="1"/>
</dbReference>
<feature type="compositionally biased region" description="Polar residues" evidence="7">
    <location>
        <begin position="1078"/>
        <end position="1090"/>
    </location>
</feature>
<gene>
    <name evidence="10" type="ORF">PMEA_00026740</name>
</gene>
<keyword evidence="4" id="KW-0238">DNA-binding</keyword>
<sequence length="1098" mass="120923">MQLRILEPNEKETQKPSKKKMAPGTSRRRKKSRYKRFVELRKERSRDAARSRRGKENAQFDELAKLLPLPPAITSQLDKASIVRLTISYLNMKQFGKRGKRFRLGSECSQMSVSSASPMSDLDGELHTESPSPPSSISSPPAVASTSTGSVVPYSSGINYGDLAANSGIFLLQALDGFLFVLSSDAKVLYVSETVSVHLGLSQVELTGSSMFGYIHPEDQQDLVNVLQNAKEELESNGNCTPSSSGRYTDDIPFFGNQPGFLDDNGRPNAEKPKSFFLRMKCTLVRRGGSYTKSSGFKVIHCMGRMKAYSAGGLPGPKYAFVAIGQPLPTMNINELPLECNMFVSRVNMDLRIVYCEGRIHKFMDYFARDIVGISAYDFYHGNDIAIIQSHHAKFLTKGQVLTKYYRWMNKNGGWVWMQTKASLIPHPTNPELKQMLCLNYIVSDVEHRGVVLGMAQLEDKPPLTHAYITEVENESDTTGELKDAQYDDQVMIYPKWHETSDNLVPKPTLIDTIALDRTGYPKTTSADLTGFDNEVFTTTAEPWGQGTSNTWSNHHTMSRGNSIPGDGGSTSTLEEDVEDWAKMIRAELSELDQNIVNYVATGTDIPQPDASLESLLLNRGLDGLPSNGTIQHLVTPKIEEITMDSDDFSLSSVPGVNTQTMPPVSMPPRAFENLPIDDFARDTKPNLIPMELEGAMSAVSGSKPRGSNNPCRFGNANSSGERRFQPKAPPAFSHPNNATPSSTPMMNVTSQTQSIPTARAPNTITTTQGRNTTGRVPQPPRDDLAPTGSATFRVPTDASRFSNPNEGKMQFFQQLKEVAPQELNFTDQMMVDLIDELMADRDQSRDNRLAALVQQGGYAQVEQMPVIKQEVVTPTLPEPSSSFPSFSDSIATQSSQPRVVNSSLPYTSSDTLSRLPGGQNTLVTQPRAPQNGTVHNQALPMRYQNGNSHTQLVNQGDNNMNFLNCLPNESVTSTQTGTSTTSNNMWNTNSGFKPNPMQQGIRNLLQSNNSAPPMQTTNVNSQLNVGVFPQQPDMTFLSQQNVNSMMPENGTRNVLSNSVITPLDLQELSSLIQSATHPAQNYPNSNGGSIPQHYHKL</sequence>
<dbReference type="Gene3D" id="3.30.450.20">
    <property type="entry name" value="PAS domain"/>
    <property type="match status" value="2"/>
</dbReference>
<feature type="compositionally biased region" description="Low complexity" evidence="7">
    <location>
        <begin position="763"/>
        <end position="776"/>
    </location>
</feature>
<name>A0AAU9XN24_9CNID</name>
<dbReference type="InterPro" id="IPR013767">
    <property type="entry name" value="PAS_fold"/>
</dbReference>
<dbReference type="PROSITE" id="PS50888">
    <property type="entry name" value="BHLH"/>
    <property type="match status" value="1"/>
</dbReference>
<feature type="region of interest" description="Disordered" evidence="7">
    <location>
        <begin position="876"/>
        <end position="902"/>
    </location>
</feature>
<dbReference type="FunFam" id="3.30.450.20:FF:000021">
    <property type="entry name" value="Neuronal PAS domain-containing protein 3"/>
    <property type="match status" value="1"/>
</dbReference>
<feature type="region of interest" description="Disordered" evidence="7">
    <location>
        <begin position="699"/>
        <end position="805"/>
    </location>
</feature>
<evidence type="ECO:0000259" key="8">
    <source>
        <dbReference type="PROSITE" id="PS50112"/>
    </source>
</evidence>
<comment type="subcellular location">
    <subcellularLocation>
        <location evidence="1">Nucleus</location>
    </subcellularLocation>
</comment>
<accession>A0AAU9XN24</accession>
<dbReference type="FunFam" id="4.10.280.10:FF:000083">
    <property type="entry name" value="Neuronal PAS domain protein 1"/>
    <property type="match status" value="1"/>
</dbReference>
<proteinExistence type="predicted"/>
<feature type="region of interest" description="Disordered" evidence="7">
    <location>
        <begin position="1078"/>
        <end position="1098"/>
    </location>
</feature>
<dbReference type="Proteomes" id="UP001159428">
    <property type="component" value="Unassembled WGS sequence"/>
</dbReference>
<evidence type="ECO:0000313" key="11">
    <source>
        <dbReference type="Proteomes" id="UP001159428"/>
    </source>
</evidence>
<dbReference type="GO" id="GO:0000981">
    <property type="term" value="F:DNA-binding transcription factor activity, RNA polymerase II-specific"/>
    <property type="evidence" value="ECO:0007669"/>
    <property type="project" value="TreeGrafter"/>
</dbReference>
<feature type="compositionally biased region" description="Polar residues" evidence="7">
    <location>
        <begin position="735"/>
        <end position="757"/>
    </location>
</feature>
<evidence type="ECO:0000256" key="7">
    <source>
        <dbReference type="SAM" id="MobiDB-lite"/>
    </source>
</evidence>
<evidence type="ECO:0000256" key="5">
    <source>
        <dbReference type="ARBA" id="ARBA00023163"/>
    </source>
</evidence>
<dbReference type="PROSITE" id="PS50112">
    <property type="entry name" value="PAS"/>
    <property type="match status" value="1"/>
</dbReference>
<feature type="compositionally biased region" description="Low complexity" evidence="7">
    <location>
        <begin position="135"/>
        <end position="144"/>
    </location>
</feature>
<dbReference type="PANTHER" id="PTHR23043:SF17">
    <property type="entry name" value="PROTEIN SIMILAR"/>
    <property type="match status" value="1"/>
</dbReference>
<reference evidence="10 11" key="1">
    <citation type="submission" date="2022-05" db="EMBL/GenBank/DDBJ databases">
        <authorList>
            <consortium name="Genoscope - CEA"/>
            <person name="William W."/>
        </authorList>
    </citation>
    <scope>NUCLEOTIDE SEQUENCE [LARGE SCALE GENOMIC DNA]</scope>
</reference>
<evidence type="ECO:0000256" key="1">
    <source>
        <dbReference type="ARBA" id="ARBA00004123"/>
    </source>
</evidence>
<dbReference type="GO" id="GO:0046983">
    <property type="term" value="F:protein dimerization activity"/>
    <property type="evidence" value="ECO:0007669"/>
    <property type="project" value="InterPro"/>
</dbReference>
<keyword evidence="2" id="KW-0677">Repeat</keyword>
<feature type="compositionally biased region" description="Low complexity" evidence="7">
    <location>
        <begin position="880"/>
        <end position="890"/>
    </location>
</feature>
<evidence type="ECO:0000313" key="10">
    <source>
        <dbReference type="EMBL" id="CAH3152586.1"/>
    </source>
</evidence>
<keyword evidence="11" id="KW-1185">Reference proteome</keyword>
<evidence type="ECO:0000256" key="3">
    <source>
        <dbReference type="ARBA" id="ARBA00023015"/>
    </source>
</evidence>
<feature type="domain" description="BHLH" evidence="9">
    <location>
        <begin position="40"/>
        <end position="93"/>
    </location>
</feature>
<dbReference type="SUPFAM" id="SSF55785">
    <property type="entry name" value="PYP-like sensor domain (PAS domain)"/>
    <property type="match status" value="2"/>
</dbReference>
<dbReference type="PANTHER" id="PTHR23043">
    <property type="entry name" value="HYPOXIA-INDUCIBLE FACTOR 1 ALPHA"/>
    <property type="match status" value="1"/>
</dbReference>
<dbReference type="SMART" id="SM00353">
    <property type="entry name" value="HLH"/>
    <property type="match status" value="1"/>
</dbReference>
<feature type="compositionally biased region" description="Basic residues" evidence="7">
    <location>
        <begin position="16"/>
        <end position="35"/>
    </location>
</feature>
<dbReference type="InterPro" id="IPR035965">
    <property type="entry name" value="PAS-like_dom_sf"/>
</dbReference>
<dbReference type="SMART" id="SM00091">
    <property type="entry name" value="PAS"/>
    <property type="match status" value="2"/>
</dbReference>
<feature type="compositionally biased region" description="Basic and acidic residues" evidence="7">
    <location>
        <begin position="36"/>
        <end position="57"/>
    </location>
</feature>
<dbReference type="InterPro" id="IPR000014">
    <property type="entry name" value="PAS"/>
</dbReference>
<dbReference type="InterPro" id="IPR036638">
    <property type="entry name" value="HLH_DNA-bd_sf"/>
</dbReference>
<keyword evidence="5" id="KW-0804">Transcription</keyword>
<dbReference type="EMBL" id="CALNXJ010000051">
    <property type="protein sequence ID" value="CAH3152586.1"/>
    <property type="molecule type" value="Genomic_DNA"/>
</dbReference>
<dbReference type="Pfam" id="PF00989">
    <property type="entry name" value="PAS"/>
    <property type="match status" value="1"/>
</dbReference>
<evidence type="ECO:0000256" key="6">
    <source>
        <dbReference type="ARBA" id="ARBA00023242"/>
    </source>
</evidence>
<feature type="compositionally biased region" description="Polar residues" evidence="7">
    <location>
        <begin position="891"/>
        <end position="902"/>
    </location>
</feature>
<feature type="region of interest" description="Disordered" evidence="7">
    <location>
        <begin position="1"/>
        <end position="57"/>
    </location>
</feature>
<evidence type="ECO:0000256" key="2">
    <source>
        <dbReference type="ARBA" id="ARBA00022737"/>
    </source>
</evidence>
<dbReference type="Pfam" id="PF14598">
    <property type="entry name" value="PAS_11"/>
    <property type="match status" value="1"/>
</dbReference>
<dbReference type="InterPro" id="IPR001610">
    <property type="entry name" value="PAC"/>
</dbReference>
<dbReference type="InterPro" id="IPR011598">
    <property type="entry name" value="bHLH_dom"/>
</dbReference>
<evidence type="ECO:0000256" key="4">
    <source>
        <dbReference type="ARBA" id="ARBA00023125"/>
    </source>
</evidence>
<dbReference type="GO" id="GO:0005634">
    <property type="term" value="C:nucleus"/>
    <property type="evidence" value="ECO:0007669"/>
    <property type="project" value="UniProtKB-SubCell"/>
</dbReference>
<dbReference type="CDD" id="cd00130">
    <property type="entry name" value="PAS"/>
    <property type="match status" value="2"/>
</dbReference>
<dbReference type="AlphaFoldDB" id="A0AAU9XN24"/>
<evidence type="ECO:0000259" key="9">
    <source>
        <dbReference type="PROSITE" id="PS50888"/>
    </source>
</evidence>
<dbReference type="Pfam" id="PF23171">
    <property type="entry name" value="bHLH_HIF1A"/>
    <property type="match status" value="1"/>
</dbReference>
<comment type="caution">
    <text evidence="10">The sequence shown here is derived from an EMBL/GenBank/DDBJ whole genome shotgun (WGS) entry which is preliminary data.</text>
</comment>
<keyword evidence="6" id="KW-0539">Nucleus</keyword>
<organism evidence="10 11">
    <name type="scientific">Pocillopora meandrina</name>
    <dbReference type="NCBI Taxonomy" id="46732"/>
    <lineage>
        <taxon>Eukaryota</taxon>
        <taxon>Metazoa</taxon>
        <taxon>Cnidaria</taxon>
        <taxon>Anthozoa</taxon>
        <taxon>Hexacorallia</taxon>
        <taxon>Scleractinia</taxon>
        <taxon>Astrocoeniina</taxon>
        <taxon>Pocilloporidae</taxon>
        <taxon>Pocillopora</taxon>
    </lineage>
</organism>
<feature type="compositionally biased region" description="Polar residues" evidence="7">
    <location>
        <begin position="706"/>
        <end position="720"/>
    </location>
</feature>
<dbReference type="Gene3D" id="4.10.280.10">
    <property type="entry name" value="Helix-loop-helix DNA-binding domain"/>
    <property type="match status" value="1"/>
</dbReference>
<feature type="region of interest" description="Disordered" evidence="7">
    <location>
        <begin position="113"/>
        <end position="144"/>
    </location>
</feature>
<protein>
    <submittedName>
        <fullName evidence="10">Uncharacterized protein</fullName>
    </submittedName>
</protein>
<dbReference type="GO" id="GO:0000977">
    <property type="term" value="F:RNA polymerase II transcription regulatory region sequence-specific DNA binding"/>
    <property type="evidence" value="ECO:0007669"/>
    <property type="project" value="TreeGrafter"/>
</dbReference>
<feature type="domain" description="PAS" evidence="8">
    <location>
        <begin position="171"/>
        <end position="234"/>
    </location>
</feature>
<dbReference type="SMART" id="SM00086">
    <property type="entry name" value="PAC"/>
    <property type="match status" value="1"/>
</dbReference>
<keyword evidence="3" id="KW-0805">Transcription regulation</keyword>